<evidence type="ECO:0000256" key="6">
    <source>
        <dbReference type="ARBA" id="ARBA00023157"/>
    </source>
</evidence>
<dbReference type="InterPro" id="IPR018485">
    <property type="entry name" value="FGGY_C"/>
</dbReference>
<protein>
    <submittedName>
        <fullName evidence="10">Rhamnulokinase family protein</fullName>
        <ecNumber evidence="10">2.7.1.-</ecNumber>
    </submittedName>
</protein>
<evidence type="ECO:0000256" key="5">
    <source>
        <dbReference type="ARBA" id="ARBA00022840"/>
    </source>
</evidence>
<dbReference type="EC" id="2.7.1.-" evidence="10"/>
<evidence type="ECO:0000259" key="9">
    <source>
        <dbReference type="Pfam" id="PF02782"/>
    </source>
</evidence>
<dbReference type="CDD" id="cd07771">
    <property type="entry name" value="ASKHA_NBD_FGGY_RhaB-like"/>
    <property type="match status" value="1"/>
</dbReference>
<organism evidence="10 11">
    <name type="scientific">Micromonospora halotolerans</name>
    <dbReference type="NCBI Taxonomy" id="709879"/>
    <lineage>
        <taxon>Bacteria</taxon>
        <taxon>Bacillati</taxon>
        <taxon>Actinomycetota</taxon>
        <taxon>Actinomycetes</taxon>
        <taxon>Micromonosporales</taxon>
        <taxon>Micromonosporaceae</taxon>
        <taxon>Micromonospora</taxon>
    </lineage>
</organism>
<dbReference type="Pfam" id="PF02782">
    <property type="entry name" value="FGGY_C"/>
    <property type="match status" value="1"/>
</dbReference>
<evidence type="ECO:0000256" key="4">
    <source>
        <dbReference type="ARBA" id="ARBA00022777"/>
    </source>
</evidence>
<evidence type="ECO:0000256" key="1">
    <source>
        <dbReference type="ARBA" id="ARBA00009156"/>
    </source>
</evidence>
<evidence type="ECO:0000313" key="10">
    <source>
        <dbReference type="EMBL" id="WNM39262.1"/>
    </source>
</evidence>
<dbReference type="InterPro" id="IPR043129">
    <property type="entry name" value="ATPase_NBD"/>
</dbReference>
<dbReference type="Proteomes" id="UP001303001">
    <property type="component" value="Chromosome"/>
</dbReference>
<reference evidence="10 11" key="1">
    <citation type="submission" date="2023-09" db="EMBL/GenBank/DDBJ databases">
        <title>Micromonospora halotolerans DSM 45598 genome sequence.</title>
        <authorList>
            <person name="Mo P."/>
        </authorList>
    </citation>
    <scope>NUCLEOTIDE SEQUENCE [LARGE SCALE GENOMIC DNA]</scope>
    <source>
        <strain evidence="10 11">DSM 45598</strain>
    </source>
</reference>
<evidence type="ECO:0000256" key="2">
    <source>
        <dbReference type="ARBA" id="ARBA00022679"/>
    </source>
</evidence>
<dbReference type="InterPro" id="IPR018484">
    <property type="entry name" value="FGGY_N"/>
</dbReference>
<dbReference type="InterPro" id="IPR013449">
    <property type="entry name" value="Rhamnulokinase"/>
</dbReference>
<dbReference type="Gene3D" id="3.30.420.40">
    <property type="match status" value="2"/>
</dbReference>
<comment type="similarity">
    <text evidence="1">Belongs to the FGGY kinase family.</text>
</comment>
<keyword evidence="11" id="KW-1185">Reference proteome</keyword>
<evidence type="ECO:0000259" key="8">
    <source>
        <dbReference type="Pfam" id="PF00370"/>
    </source>
</evidence>
<keyword evidence="7" id="KW-0684">Rhamnose metabolism</keyword>
<evidence type="ECO:0000313" key="11">
    <source>
        <dbReference type="Proteomes" id="UP001303001"/>
    </source>
</evidence>
<gene>
    <name evidence="10" type="ORF">RMN56_29800</name>
</gene>
<feature type="domain" description="Carbohydrate kinase FGGY C-terminal" evidence="9">
    <location>
        <begin position="248"/>
        <end position="436"/>
    </location>
</feature>
<evidence type="ECO:0000256" key="7">
    <source>
        <dbReference type="ARBA" id="ARBA00023308"/>
    </source>
</evidence>
<proteinExistence type="inferred from homology"/>
<feature type="domain" description="Carbohydrate kinase FGGY N-terminal" evidence="8">
    <location>
        <begin position="9"/>
        <end position="239"/>
    </location>
</feature>
<dbReference type="GO" id="GO:0016740">
    <property type="term" value="F:transferase activity"/>
    <property type="evidence" value="ECO:0007669"/>
    <property type="project" value="UniProtKB-KW"/>
</dbReference>
<dbReference type="Pfam" id="PF00370">
    <property type="entry name" value="FGGY_N"/>
    <property type="match status" value="1"/>
</dbReference>
<keyword evidence="6" id="KW-1015">Disulfide bond</keyword>
<accession>A0ABY9ZW56</accession>
<keyword evidence="2 10" id="KW-0808">Transferase</keyword>
<dbReference type="PANTHER" id="PTHR10196:SF93">
    <property type="entry name" value="L-RHAMNULOKINASE"/>
    <property type="match status" value="1"/>
</dbReference>
<dbReference type="RefSeq" id="WP_313721177.1">
    <property type="nucleotide sequence ID" value="NZ_CP134876.1"/>
</dbReference>
<dbReference type="PANTHER" id="PTHR10196">
    <property type="entry name" value="SUGAR KINASE"/>
    <property type="match status" value="1"/>
</dbReference>
<name>A0ABY9ZW56_9ACTN</name>
<sequence length="477" mass="50546">MSAVVDVAAVDLGASSGRVMVGRVGESRVELTAAYRFPNEPVRVRGTLHWDILNLWHGVRTGLRAAGPVTSIGVDSWAVDYGLLDRSGELLGNPVHYRDARTDGVAERVAKQLGEERLYATTGLQQLPFNTLYQLVAAAGTPQLETADRLLLIPDLITYWLTNHIGAEVTNASTTQLYDLRRRAWATDLMADAGIGTGLFPPLHEPGTRIGPVRPDLGLAGTPEVVAVGSHDTASAVVGVPAAGEKFAYISCGTWSLVGVELDAPVLTAASRQANFTNESGVDGTIRYLRNVMGLWLLQESARAWGPVDLPDLLRQAAKEPAFRSVVDPDDPVFLPPGDMPARIADSCRRAGEPVPASPAATVRCILDSLALAHRRAVQQAQQLSGRDVDAVHIVGGGARNDLLCQLTADACGLPVIAGPVEATALGNILVQARAAGAVGGDLPALRALLRETQHLVRYEPRGGQAAWRAAEDRVGG</sequence>
<keyword evidence="5" id="KW-0067">ATP-binding</keyword>
<keyword evidence="4" id="KW-0418">Kinase</keyword>
<dbReference type="SUPFAM" id="SSF53067">
    <property type="entry name" value="Actin-like ATPase domain"/>
    <property type="match status" value="2"/>
</dbReference>
<dbReference type="EMBL" id="CP134876">
    <property type="protein sequence ID" value="WNM39262.1"/>
    <property type="molecule type" value="Genomic_DNA"/>
</dbReference>
<evidence type="ECO:0000256" key="3">
    <source>
        <dbReference type="ARBA" id="ARBA00022741"/>
    </source>
</evidence>
<keyword evidence="3" id="KW-0547">Nucleotide-binding</keyword>